<name>A0A165EUV9_EXIGL</name>
<dbReference type="Gene3D" id="2.40.160.50">
    <property type="entry name" value="membrane protein fhac: a member of the omp85/tpsb transporter family"/>
    <property type="match status" value="1"/>
</dbReference>
<evidence type="ECO:0000256" key="2">
    <source>
        <dbReference type="ARBA" id="ARBA00010913"/>
    </source>
</evidence>
<dbReference type="PANTHER" id="PTHR12815">
    <property type="entry name" value="SORTING AND ASSEMBLY MACHINERY SAMM50 PROTEIN FAMILY MEMBER"/>
    <property type="match status" value="1"/>
</dbReference>
<dbReference type="FunCoup" id="A0A165EUV9">
    <property type="interactions" value="479"/>
</dbReference>
<comment type="similarity">
    <text evidence="2">Belongs to the SAM50/omp85 family.</text>
</comment>
<evidence type="ECO:0000256" key="6">
    <source>
        <dbReference type="SAM" id="MobiDB-lite"/>
    </source>
</evidence>
<feature type="domain" description="Bacterial surface antigen (D15)" evidence="7">
    <location>
        <begin position="179"/>
        <end position="497"/>
    </location>
</feature>
<gene>
    <name evidence="8" type="ORF">EXIGLDRAFT_773379</name>
</gene>
<comment type="subcellular location">
    <subcellularLocation>
        <location evidence="1">Mitochondrion outer membrane</location>
        <topology evidence="1">Multi-pass membrane protein</topology>
    </subcellularLocation>
</comment>
<dbReference type="EMBL" id="KV426117">
    <property type="protein sequence ID" value="KZV87741.1"/>
    <property type="molecule type" value="Genomic_DNA"/>
</dbReference>
<reference evidence="8 9" key="1">
    <citation type="journal article" date="2016" name="Mol. Biol. Evol.">
        <title>Comparative Genomics of Early-Diverging Mushroom-Forming Fungi Provides Insights into the Origins of Lignocellulose Decay Capabilities.</title>
        <authorList>
            <person name="Nagy L.G."/>
            <person name="Riley R."/>
            <person name="Tritt A."/>
            <person name="Adam C."/>
            <person name="Daum C."/>
            <person name="Floudas D."/>
            <person name="Sun H."/>
            <person name="Yadav J.S."/>
            <person name="Pangilinan J."/>
            <person name="Larsson K.H."/>
            <person name="Matsuura K."/>
            <person name="Barry K."/>
            <person name="Labutti K."/>
            <person name="Kuo R."/>
            <person name="Ohm R.A."/>
            <person name="Bhattacharya S.S."/>
            <person name="Shirouzu T."/>
            <person name="Yoshinaga Y."/>
            <person name="Martin F.M."/>
            <person name="Grigoriev I.V."/>
            <person name="Hibbett D.S."/>
        </authorList>
    </citation>
    <scope>NUCLEOTIDE SEQUENCE [LARGE SCALE GENOMIC DNA]</scope>
    <source>
        <strain evidence="8 9">HHB12029</strain>
    </source>
</reference>
<accession>A0A165EUV9</accession>
<dbReference type="PANTHER" id="PTHR12815:SF18">
    <property type="entry name" value="SORTING AND ASSEMBLY MACHINERY COMPONENT 50 HOMOLOG"/>
    <property type="match status" value="1"/>
</dbReference>
<dbReference type="OrthoDB" id="1724197at2759"/>
<sequence length="498" mass="53272">MDDDDENLLSGPAPLRAPLANTSSPRDAEPEDDIEVLLRWQEDRMKRRLAGEYESAVVRIAELVNGNLDAPARISAVRVLGATTTRPGFLHALIAPHLGEQATFGDALHATRGIVESLARTDAFTGVAPTLALATSPLAKPGDLDVLLHVREHSRFYFRTATELGDGEGSASATGRIRNVFGGAETLAASVSFGTKTRHSFTATFAAPIVTGKHLNTRAELQVYGSHLDNESWASSSEEIEGVKTAIRRDTPWGTHEFAYELAQRHICGLLPSASLSMREQARDTTKSALSHTFVHDSRVESSAGRLGPYLKLSQELAGVALGGDAAHLKGEAHASFSGRFFPGTTLSLSTRAGLLYPLAPSRQTLFSDRFQLGGPLSVRSMRWNGLGARDGPDSLGGDLYWAAGVSLIGDIPRKPHWPLKTHAWVNAGRLDGLDLARRPLADQIRATLASPSVTAGVGLIFNHGLARAEINFGVPLVAAKSDRVVKGLQVGVGLEFL</sequence>
<keyword evidence="5" id="KW-0472">Membrane</keyword>
<feature type="region of interest" description="Disordered" evidence="6">
    <location>
        <begin position="1"/>
        <end position="32"/>
    </location>
</feature>
<keyword evidence="9" id="KW-1185">Reference proteome</keyword>
<dbReference type="InterPro" id="IPR000184">
    <property type="entry name" value="Bac_surfAg_D15"/>
</dbReference>
<evidence type="ECO:0000259" key="7">
    <source>
        <dbReference type="Pfam" id="PF01103"/>
    </source>
</evidence>
<dbReference type="GO" id="GO:0045040">
    <property type="term" value="P:protein insertion into mitochondrial outer membrane"/>
    <property type="evidence" value="ECO:0007669"/>
    <property type="project" value="TreeGrafter"/>
</dbReference>
<dbReference type="Pfam" id="PF01103">
    <property type="entry name" value="Omp85"/>
    <property type="match status" value="1"/>
</dbReference>
<dbReference type="InterPro" id="IPR039910">
    <property type="entry name" value="D15-like"/>
</dbReference>
<dbReference type="GO" id="GO:0005741">
    <property type="term" value="C:mitochondrial outer membrane"/>
    <property type="evidence" value="ECO:0007669"/>
    <property type="project" value="UniProtKB-SubCell"/>
</dbReference>
<dbReference type="InParanoid" id="A0A165EUV9"/>
<evidence type="ECO:0000313" key="9">
    <source>
        <dbReference type="Proteomes" id="UP000077266"/>
    </source>
</evidence>
<evidence type="ECO:0000256" key="4">
    <source>
        <dbReference type="ARBA" id="ARBA00022692"/>
    </source>
</evidence>
<dbReference type="Proteomes" id="UP000077266">
    <property type="component" value="Unassembled WGS sequence"/>
</dbReference>
<evidence type="ECO:0000313" key="8">
    <source>
        <dbReference type="EMBL" id="KZV87741.1"/>
    </source>
</evidence>
<organism evidence="8 9">
    <name type="scientific">Exidia glandulosa HHB12029</name>
    <dbReference type="NCBI Taxonomy" id="1314781"/>
    <lineage>
        <taxon>Eukaryota</taxon>
        <taxon>Fungi</taxon>
        <taxon>Dikarya</taxon>
        <taxon>Basidiomycota</taxon>
        <taxon>Agaricomycotina</taxon>
        <taxon>Agaricomycetes</taxon>
        <taxon>Auriculariales</taxon>
        <taxon>Exidiaceae</taxon>
        <taxon>Exidia</taxon>
    </lineage>
</organism>
<keyword evidence="4" id="KW-0812">Transmembrane</keyword>
<dbReference type="STRING" id="1314781.A0A165EUV9"/>
<evidence type="ECO:0000256" key="1">
    <source>
        <dbReference type="ARBA" id="ARBA00004374"/>
    </source>
</evidence>
<dbReference type="AlphaFoldDB" id="A0A165EUV9"/>
<protein>
    <recommendedName>
        <fullName evidence="7">Bacterial surface antigen (D15) domain-containing protein</fullName>
    </recommendedName>
</protein>
<evidence type="ECO:0000256" key="3">
    <source>
        <dbReference type="ARBA" id="ARBA00022452"/>
    </source>
</evidence>
<evidence type="ECO:0000256" key="5">
    <source>
        <dbReference type="ARBA" id="ARBA00023136"/>
    </source>
</evidence>
<proteinExistence type="inferred from homology"/>
<keyword evidence="3" id="KW-1134">Transmembrane beta strand</keyword>